<reference evidence="3" key="1">
    <citation type="submission" date="2016-11" db="UniProtKB">
        <authorList>
            <consortium name="WormBaseParasite"/>
        </authorList>
    </citation>
    <scope>IDENTIFICATION</scope>
</reference>
<dbReference type="WBParaSite" id="L893_g23815.t1">
    <property type="protein sequence ID" value="L893_g23815.t1"/>
    <property type="gene ID" value="L893_g23815"/>
</dbReference>
<protein>
    <submittedName>
        <fullName evidence="3">IMV membrane protein</fullName>
    </submittedName>
</protein>
<keyword evidence="1" id="KW-1133">Transmembrane helix</keyword>
<name>A0A1I7Z850_9BILA</name>
<keyword evidence="1" id="KW-0472">Membrane</keyword>
<evidence type="ECO:0000313" key="2">
    <source>
        <dbReference type="Proteomes" id="UP000095287"/>
    </source>
</evidence>
<accession>A0A1I7Z850</accession>
<dbReference type="Proteomes" id="UP000095287">
    <property type="component" value="Unplaced"/>
</dbReference>
<evidence type="ECO:0000313" key="3">
    <source>
        <dbReference type="WBParaSite" id="L893_g23815.t1"/>
    </source>
</evidence>
<evidence type="ECO:0000256" key="1">
    <source>
        <dbReference type="SAM" id="Phobius"/>
    </source>
</evidence>
<feature type="transmembrane region" description="Helical" evidence="1">
    <location>
        <begin position="7"/>
        <end position="27"/>
    </location>
</feature>
<sequence length="79" mass="9168">MTPLIDVVQNVLYCLLALFTVVALYVISINERQRRLADRDIPEMYEDVSLRTTALRNFRSVLERIPRRASENRSSVATQ</sequence>
<proteinExistence type="predicted"/>
<organism evidence="2 3">
    <name type="scientific">Steinernema glaseri</name>
    <dbReference type="NCBI Taxonomy" id="37863"/>
    <lineage>
        <taxon>Eukaryota</taxon>
        <taxon>Metazoa</taxon>
        <taxon>Ecdysozoa</taxon>
        <taxon>Nematoda</taxon>
        <taxon>Chromadorea</taxon>
        <taxon>Rhabditida</taxon>
        <taxon>Tylenchina</taxon>
        <taxon>Panagrolaimomorpha</taxon>
        <taxon>Strongyloidoidea</taxon>
        <taxon>Steinernematidae</taxon>
        <taxon>Steinernema</taxon>
    </lineage>
</organism>
<keyword evidence="1" id="KW-0812">Transmembrane</keyword>
<dbReference type="AlphaFoldDB" id="A0A1I7Z850"/>
<keyword evidence="2" id="KW-1185">Reference proteome</keyword>